<dbReference type="SMART" id="SM00297">
    <property type="entry name" value="BROMO"/>
    <property type="match status" value="1"/>
</dbReference>
<dbReference type="InParanoid" id="A0A2T3AKI8"/>
<dbReference type="InterPro" id="IPR000210">
    <property type="entry name" value="BTB/POZ_dom"/>
</dbReference>
<dbReference type="CDD" id="cd18186">
    <property type="entry name" value="BTB_POZ_ZBTB_KLHL-like"/>
    <property type="match status" value="1"/>
</dbReference>
<gene>
    <name evidence="6" type="ORF">BD289DRAFT_479071</name>
</gene>
<dbReference type="GO" id="GO:0000785">
    <property type="term" value="C:chromatin"/>
    <property type="evidence" value="ECO:0007669"/>
    <property type="project" value="TreeGrafter"/>
</dbReference>
<accession>A0A2T3AKI8</accession>
<dbReference type="PRINTS" id="PR00503">
    <property type="entry name" value="BROMODOMAIN"/>
</dbReference>
<dbReference type="Gene3D" id="1.20.920.10">
    <property type="entry name" value="Bromodomain-like"/>
    <property type="match status" value="1"/>
</dbReference>
<name>A0A2T3AKI8_9PEZI</name>
<dbReference type="InterPro" id="IPR001487">
    <property type="entry name" value="Bromodomain"/>
</dbReference>
<evidence type="ECO:0000256" key="1">
    <source>
        <dbReference type="ARBA" id="ARBA00023117"/>
    </source>
</evidence>
<dbReference type="Pfam" id="PF00651">
    <property type="entry name" value="BTB"/>
    <property type="match status" value="1"/>
</dbReference>
<dbReference type="GO" id="GO:0006338">
    <property type="term" value="P:chromatin remodeling"/>
    <property type="evidence" value="ECO:0007669"/>
    <property type="project" value="TreeGrafter"/>
</dbReference>
<dbReference type="SMART" id="SM00225">
    <property type="entry name" value="BTB"/>
    <property type="match status" value="1"/>
</dbReference>
<dbReference type="AlphaFoldDB" id="A0A2T3AKI8"/>
<dbReference type="InterPro" id="IPR036427">
    <property type="entry name" value="Bromodomain-like_sf"/>
</dbReference>
<organism evidence="6 7">
    <name type="scientific">Coniella lustricola</name>
    <dbReference type="NCBI Taxonomy" id="2025994"/>
    <lineage>
        <taxon>Eukaryota</taxon>
        <taxon>Fungi</taxon>
        <taxon>Dikarya</taxon>
        <taxon>Ascomycota</taxon>
        <taxon>Pezizomycotina</taxon>
        <taxon>Sordariomycetes</taxon>
        <taxon>Sordariomycetidae</taxon>
        <taxon>Diaporthales</taxon>
        <taxon>Schizoparmaceae</taxon>
        <taxon>Coniella</taxon>
    </lineage>
</organism>
<sequence length="446" mass="49996">MSAPPERQAQQPIENITIASCVPLSNENSSQPIAPVKLNAQNGQDARPGPFSWLEPHAKFVVVCVGPEKVPFAIQKDFLCSKSTYYETYFASQTDEKLEYPVELPDVSAEVFGFAQHYMYTGTVLAPESTLPTYADLLGVFKLGVDLDIAGLCEHVNEAMQYVREATQSIPGAALVRQAYEETPKDSSFIQLLLEWVVEYCRASRANAELAKSLPQPVLSELVILMTKLDNKTFSAEFDDEGQSTVAQALPPRKMVHYLDEEEEEEEPGPTSTAPKKSRRSQPDPSATIAKIAAKKGKASASDQKPVARRRTHIANGDGQEFTPAQKLEFCHDLLTRMLSGPGYWTRLVGPFKDPVEPVRDNVPDYLEKISKPMDLNTMKTKLEANMYKDEQDFLADMNQIFTNCKTYWKTTDPIWAECEKLEKTFQDKYSQMNKWLSKMGGSAEH</sequence>
<proteinExistence type="predicted"/>
<dbReference type="SUPFAM" id="SSF54695">
    <property type="entry name" value="POZ domain"/>
    <property type="match status" value="1"/>
</dbReference>
<dbReference type="PROSITE" id="PS50097">
    <property type="entry name" value="BTB"/>
    <property type="match status" value="1"/>
</dbReference>
<keyword evidence="1 2" id="KW-0103">Bromodomain</keyword>
<feature type="domain" description="BTB" evidence="5">
    <location>
        <begin position="59"/>
        <end position="128"/>
    </location>
</feature>
<dbReference type="STRING" id="2025994.A0A2T3AKI8"/>
<protein>
    <recommendedName>
        <fullName evidence="8">Bromodomain-containing protein</fullName>
    </recommendedName>
</protein>
<evidence type="ECO:0000313" key="7">
    <source>
        <dbReference type="Proteomes" id="UP000241462"/>
    </source>
</evidence>
<evidence type="ECO:0000313" key="6">
    <source>
        <dbReference type="EMBL" id="PSS02172.1"/>
    </source>
</evidence>
<evidence type="ECO:0000259" key="4">
    <source>
        <dbReference type="PROSITE" id="PS50014"/>
    </source>
</evidence>
<dbReference type="InterPro" id="IPR011333">
    <property type="entry name" value="SKP1/BTB/POZ_sf"/>
</dbReference>
<dbReference type="InterPro" id="IPR050935">
    <property type="entry name" value="Bromo_chromatin_reader"/>
</dbReference>
<dbReference type="PANTHER" id="PTHR22880:SF225">
    <property type="entry name" value="BROMODOMAIN-CONTAINING PROTEIN BET-1-RELATED"/>
    <property type="match status" value="1"/>
</dbReference>
<dbReference type="OrthoDB" id="21449at2759"/>
<evidence type="ECO:0000256" key="3">
    <source>
        <dbReference type="SAM" id="MobiDB-lite"/>
    </source>
</evidence>
<dbReference type="Gene3D" id="3.30.710.10">
    <property type="entry name" value="Potassium Channel Kv1.1, Chain A"/>
    <property type="match status" value="1"/>
</dbReference>
<keyword evidence="7" id="KW-1185">Reference proteome</keyword>
<dbReference type="GO" id="GO:0005634">
    <property type="term" value="C:nucleus"/>
    <property type="evidence" value="ECO:0007669"/>
    <property type="project" value="TreeGrafter"/>
</dbReference>
<evidence type="ECO:0000256" key="2">
    <source>
        <dbReference type="PROSITE-ProRule" id="PRU00035"/>
    </source>
</evidence>
<evidence type="ECO:0008006" key="8">
    <source>
        <dbReference type="Google" id="ProtNLM"/>
    </source>
</evidence>
<dbReference type="EMBL" id="KZ678379">
    <property type="protein sequence ID" value="PSS02172.1"/>
    <property type="molecule type" value="Genomic_DNA"/>
</dbReference>
<dbReference type="Pfam" id="PF00439">
    <property type="entry name" value="Bromodomain"/>
    <property type="match status" value="1"/>
</dbReference>
<dbReference type="Proteomes" id="UP000241462">
    <property type="component" value="Unassembled WGS sequence"/>
</dbReference>
<feature type="domain" description="Bromo" evidence="4">
    <location>
        <begin position="344"/>
        <end position="416"/>
    </location>
</feature>
<dbReference type="SUPFAM" id="SSF47370">
    <property type="entry name" value="Bromodomain"/>
    <property type="match status" value="1"/>
</dbReference>
<evidence type="ECO:0000259" key="5">
    <source>
        <dbReference type="PROSITE" id="PS50097"/>
    </source>
</evidence>
<dbReference type="PROSITE" id="PS50014">
    <property type="entry name" value="BROMODOMAIN_2"/>
    <property type="match status" value="1"/>
</dbReference>
<reference evidence="6 7" key="1">
    <citation type="journal article" date="2018" name="Mycol. Prog.">
        <title>Coniella lustricola, a new species from submerged detritus.</title>
        <authorList>
            <person name="Raudabaugh D.B."/>
            <person name="Iturriaga T."/>
            <person name="Carver A."/>
            <person name="Mondo S."/>
            <person name="Pangilinan J."/>
            <person name="Lipzen A."/>
            <person name="He G."/>
            <person name="Amirebrahimi M."/>
            <person name="Grigoriev I.V."/>
            <person name="Miller A.N."/>
        </authorList>
    </citation>
    <scope>NUCLEOTIDE SEQUENCE [LARGE SCALE GENOMIC DNA]</scope>
    <source>
        <strain evidence="6 7">B22-T-1</strain>
    </source>
</reference>
<dbReference type="PANTHER" id="PTHR22880">
    <property type="entry name" value="FALZ-RELATED BROMODOMAIN-CONTAINING PROTEINS"/>
    <property type="match status" value="1"/>
</dbReference>
<feature type="region of interest" description="Disordered" evidence="3">
    <location>
        <begin position="260"/>
        <end position="287"/>
    </location>
</feature>
<dbReference type="GO" id="GO:0006355">
    <property type="term" value="P:regulation of DNA-templated transcription"/>
    <property type="evidence" value="ECO:0007669"/>
    <property type="project" value="TreeGrafter"/>
</dbReference>